<evidence type="ECO:0000313" key="7">
    <source>
        <dbReference type="Proteomes" id="UP001153292"/>
    </source>
</evidence>
<dbReference type="Pfam" id="PF18020">
    <property type="entry name" value="TIG_2"/>
    <property type="match status" value="1"/>
</dbReference>
<reference evidence="6" key="1">
    <citation type="submission" date="2021-12" db="EMBL/GenBank/DDBJ databases">
        <authorList>
            <person name="King R."/>
        </authorList>
    </citation>
    <scope>NUCLEOTIDE SEQUENCE</scope>
</reference>
<evidence type="ECO:0000256" key="3">
    <source>
        <dbReference type="ARBA" id="ARBA00023180"/>
    </source>
</evidence>
<keyword evidence="4" id="KW-0732">Signal</keyword>
<comment type="subcellular location">
    <subcellularLocation>
        <location evidence="1">Membrane</location>
    </subcellularLocation>
</comment>
<dbReference type="InterPro" id="IPR041362">
    <property type="entry name" value="TIG2_plexin"/>
</dbReference>
<feature type="domain" description="Plexin TIG" evidence="5">
    <location>
        <begin position="96"/>
        <end position="174"/>
    </location>
</feature>
<name>A0ABN8BGR9_CHISP</name>
<gene>
    <name evidence="6" type="ORF">CHILSU_LOCUS10677</name>
</gene>
<sequence>MGSRKNSAVTIAAAFLLITCSATDNNQVHGDTCSRLASCSSCLEKSYCSWCVTKSKCTKQACGNDNVIYPKRVKALMSGPEFCPRAVMPENVLVFESGKRQIITVKITQIYLYMAFTQWRCKISLKGRETIVHALLLADEVYCDSAELINDTDNAYIDGNIEIMWDHNKTFDGITFFKVCRCDIDPSCIACSKS</sequence>
<dbReference type="Proteomes" id="UP001153292">
    <property type="component" value="Chromosome 8"/>
</dbReference>
<dbReference type="EMBL" id="OU963901">
    <property type="protein sequence ID" value="CAH0407278.1"/>
    <property type="molecule type" value="Genomic_DNA"/>
</dbReference>
<accession>A0ABN8BGR9</accession>
<protein>
    <recommendedName>
        <fullName evidence="5">Plexin TIG domain-containing protein</fullName>
    </recommendedName>
</protein>
<evidence type="ECO:0000259" key="5">
    <source>
        <dbReference type="Pfam" id="PF18020"/>
    </source>
</evidence>
<evidence type="ECO:0000313" key="6">
    <source>
        <dbReference type="EMBL" id="CAH0407278.1"/>
    </source>
</evidence>
<dbReference type="InterPro" id="IPR002165">
    <property type="entry name" value="Plexin_repeat"/>
</dbReference>
<evidence type="ECO:0000256" key="2">
    <source>
        <dbReference type="ARBA" id="ARBA00023136"/>
    </source>
</evidence>
<dbReference type="InterPro" id="IPR013783">
    <property type="entry name" value="Ig-like_fold"/>
</dbReference>
<evidence type="ECO:0000256" key="4">
    <source>
        <dbReference type="SAM" id="SignalP"/>
    </source>
</evidence>
<evidence type="ECO:0000256" key="1">
    <source>
        <dbReference type="ARBA" id="ARBA00004370"/>
    </source>
</evidence>
<organism evidence="6 7">
    <name type="scientific">Chilo suppressalis</name>
    <name type="common">Asiatic rice borer moth</name>
    <dbReference type="NCBI Taxonomy" id="168631"/>
    <lineage>
        <taxon>Eukaryota</taxon>
        <taxon>Metazoa</taxon>
        <taxon>Ecdysozoa</taxon>
        <taxon>Arthropoda</taxon>
        <taxon>Hexapoda</taxon>
        <taxon>Insecta</taxon>
        <taxon>Pterygota</taxon>
        <taxon>Neoptera</taxon>
        <taxon>Endopterygota</taxon>
        <taxon>Lepidoptera</taxon>
        <taxon>Glossata</taxon>
        <taxon>Ditrysia</taxon>
        <taxon>Pyraloidea</taxon>
        <taxon>Crambidae</taxon>
        <taxon>Crambinae</taxon>
        <taxon>Chilo</taxon>
    </lineage>
</organism>
<keyword evidence="7" id="KW-1185">Reference proteome</keyword>
<dbReference type="Gene3D" id="2.60.40.10">
    <property type="entry name" value="Immunoglobulins"/>
    <property type="match status" value="1"/>
</dbReference>
<keyword evidence="2" id="KW-0472">Membrane</keyword>
<feature type="signal peptide" evidence="4">
    <location>
        <begin position="1"/>
        <end position="22"/>
    </location>
</feature>
<proteinExistence type="predicted"/>
<feature type="chain" id="PRO_5047199108" description="Plexin TIG domain-containing protein" evidence="4">
    <location>
        <begin position="23"/>
        <end position="194"/>
    </location>
</feature>
<dbReference type="Pfam" id="PF01437">
    <property type="entry name" value="PSI"/>
    <property type="match status" value="1"/>
</dbReference>
<keyword evidence="3" id="KW-0325">Glycoprotein</keyword>